<protein>
    <submittedName>
        <fullName evidence="2">TIGR03086 family protein</fullName>
    </submittedName>
</protein>
<proteinExistence type="predicted"/>
<accession>A0A1T5KZC8</accession>
<name>A0A1T5KZC8_9MICO</name>
<dbReference type="InterPro" id="IPR017520">
    <property type="entry name" value="CHP03086"/>
</dbReference>
<dbReference type="InterPro" id="IPR024344">
    <property type="entry name" value="MDMPI_metal-binding"/>
</dbReference>
<reference evidence="2 3" key="1">
    <citation type="submission" date="2017-02" db="EMBL/GenBank/DDBJ databases">
        <authorList>
            <person name="Peterson S.W."/>
        </authorList>
    </citation>
    <scope>NUCLEOTIDE SEQUENCE [LARGE SCALE GENOMIC DNA]</scope>
    <source>
        <strain evidence="2 3">DSM 21481</strain>
    </source>
</reference>
<dbReference type="Proteomes" id="UP000189777">
    <property type="component" value="Unassembled WGS sequence"/>
</dbReference>
<dbReference type="Gene3D" id="1.20.120.450">
    <property type="entry name" value="dinb family like domain"/>
    <property type="match status" value="1"/>
</dbReference>
<dbReference type="SUPFAM" id="SSF109854">
    <property type="entry name" value="DinB/YfiT-like putative metalloenzymes"/>
    <property type="match status" value="1"/>
</dbReference>
<evidence type="ECO:0000313" key="3">
    <source>
        <dbReference type="Proteomes" id="UP000189777"/>
    </source>
</evidence>
<dbReference type="Pfam" id="PF11716">
    <property type="entry name" value="MDMPI_N"/>
    <property type="match status" value="1"/>
</dbReference>
<dbReference type="NCBIfam" id="TIGR03083">
    <property type="entry name" value="maleylpyruvate isomerase family mycothiol-dependent enzyme"/>
    <property type="match status" value="1"/>
</dbReference>
<organism evidence="2 3">
    <name type="scientific">Krasilnikoviella flava</name>
    <dbReference type="NCBI Taxonomy" id="526729"/>
    <lineage>
        <taxon>Bacteria</taxon>
        <taxon>Bacillati</taxon>
        <taxon>Actinomycetota</taxon>
        <taxon>Actinomycetes</taxon>
        <taxon>Micrococcales</taxon>
        <taxon>Promicromonosporaceae</taxon>
        <taxon>Krasilnikoviella</taxon>
    </lineage>
</organism>
<feature type="domain" description="Mycothiol-dependent maleylpyruvate isomerase metal-binding" evidence="1">
    <location>
        <begin position="8"/>
        <end position="134"/>
    </location>
</feature>
<gene>
    <name evidence="2" type="ORF">SAMN04324258_2679</name>
</gene>
<dbReference type="RefSeq" id="WP_079574948.1">
    <property type="nucleotide sequence ID" value="NZ_FUZQ01000004.1"/>
</dbReference>
<dbReference type="OrthoDB" id="8755073at2"/>
<dbReference type="InterPro" id="IPR017517">
    <property type="entry name" value="Maleyloyr_isom"/>
</dbReference>
<evidence type="ECO:0000259" key="1">
    <source>
        <dbReference type="Pfam" id="PF11716"/>
    </source>
</evidence>
<dbReference type="InterPro" id="IPR034660">
    <property type="entry name" value="DinB/YfiT-like"/>
</dbReference>
<dbReference type="NCBIfam" id="TIGR03086">
    <property type="entry name" value="TIGR03086 family metal-binding protein"/>
    <property type="match status" value="1"/>
</dbReference>
<dbReference type="AlphaFoldDB" id="A0A1T5KZC8"/>
<dbReference type="STRING" id="526729.SAMN04324258_2679"/>
<evidence type="ECO:0000313" key="2">
    <source>
        <dbReference type="EMBL" id="SKC69010.1"/>
    </source>
</evidence>
<dbReference type="EMBL" id="FUZQ01000004">
    <property type="protein sequence ID" value="SKC69010.1"/>
    <property type="molecule type" value="Genomic_DNA"/>
</dbReference>
<dbReference type="GO" id="GO:0046872">
    <property type="term" value="F:metal ion binding"/>
    <property type="evidence" value="ECO:0007669"/>
    <property type="project" value="InterPro"/>
</dbReference>
<keyword evidence="3" id="KW-1185">Reference proteome</keyword>
<sequence>MDTFALHTTTETLAAYLSEVAPGDLVLATPCEGWDVGDLYRHLLTENAHFGLAVAHAGDGQAGVPPDPSDGVDPPARELDAAYRRTAAFMERAFAATGDPARTCRVPGVPGDRSIHDLYEMQLCDTVIHTWDLAHAIGLGYDPDPEIAELVLRRLESVPDSARGRDRAFGQVQSPLDRASNTLERLIVLSGRHLGTRT</sequence>